<dbReference type="GO" id="GO:0042910">
    <property type="term" value="F:xenobiotic transmembrane transporter activity"/>
    <property type="evidence" value="ECO:0007669"/>
    <property type="project" value="InterPro"/>
</dbReference>
<name>A0AAW9S306_9BACT</name>
<feature type="transmembrane region" description="Helical" evidence="10">
    <location>
        <begin position="216"/>
        <end position="241"/>
    </location>
</feature>
<evidence type="ECO:0000256" key="6">
    <source>
        <dbReference type="ARBA" id="ARBA00022989"/>
    </source>
</evidence>
<dbReference type="InterPro" id="IPR002528">
    <property type="entry name" value="MATE_fam"/>
</dbReference>
<feature type="transmembrane region" description="Helical" evidence="10">
    <location>
        <begin position="71"/>
        <end position="94"/>
    </location>
</feature>
<evidence type="ECO:0000256" key="2">
    <source>
        <dbReference type="ARBA" id="ARBA00022448"/>
    </source>
</evidence>
<evidence type="ECO:0000256" key="1">
    <source>
        <dbReference type="ARBA" id="ARBA00004651"/>
    </source>
</evidence>
<keyword evidence="12" id="KW-1185">Reference proteome</keyword>
<dbReference type="Proteomes" id="UP001403385">
    <property type="component" value="Unassembled WGS sequence"/>
</dbReference>
<dbReference type="GO" id="GO:0005886">
    <property type="term" value="C:plasma membrane"/>
    <property type="evidence" value="ECO:0007669"/>
    <property type="project" value="UniProtKB-SubCell"/>
</dbReference>
<feature type="transmembrane region" description="Helical" evidence="10">
    <location>
        <begin position="376"/>
        <end position="394"/>
    </location>
</feature>
<dbReference type="RefSeq" id="WP_346820259.1">
    <property type="nucleotide sequence ID" value="NZ_JBDKWZ010000003.1"/>
</dbReference>
<dbReference type="PANTHER" id="PTHR43298">
    <property type="entry name" value="MULTIDRUG RESISTANCE PROTEIN NORM-RELATED"/>
    <property type="match status" value="1"/>
</dbReference>
<dbReference type="PANTHER" id="PTHR43298:SF2">
    <property type="entry name" value="FMN_FAD EXPORTER YEEO-RELATED"/>
    <property type="match status" value="1"/>
</dbReference>
<accession>A0AAW9S306</accession>
<dbReference type="GO" id="GO:0006811">
    <property type="term" value="P:monoatomic ion transport"/>
    <property type="evidence" value="ECO:0007669"/>
    <property type="project" value="UniProtKB-KW"/>
</dbReference>
<dbReference type="NCBIfam" id="TIGR00797">
    <property type="entry name" value="matE"/>
    <property type="match status" value="1"/>
</dbReference>
<gene>
    <name evidence="11" type="ORF">AAG747_06110</name>
</gene>
<evidence type="ECO:0000256" key="8">
    <source>
        <dbReference type="ARBA" id="ARBA00023136"/>
    </source>
</evidence>
<feature type="transmembrane region" description="Helical" evidence="10">
    <location>
        <begin position="38"/>
        <end position="65"/>
    </location>
</feature>
<keyword evidence="5 10" id="KW-0812">Transmembrane</keyword>
<evidence type="ECO:0000256" key="5">
    <source>
        <dbReference type="ARBA" id="ARBA00022692"/>
    </source>
</evidence>
<evidence type="ECO:0000256" key="3">
    <source>
        <dbReference type="ARBA" id="ARBA00022449"/>
    </source>
</evidence>
<dbReference type="PIRSF" id="PIRSF006603">
    <property type="entry name" value="DinF"/>
    <property type="match status" value="1"/>
</dbReference>
<comment type="caution">
    <text evidence="11">The sequence shown here is derived from an EMBL/GenBank/DDBJ whole genome shotgun (WGS) entry which is preliminary data.</text>
</comment>
<dbReference type="InterPro" id="IPR048279">
    <property type="entry name" value="MdtK-like"/>
</dbReference>
<feature type="transmembrane region" description="Helical" evidence="10">
    <location>
        <begin position="186"/>
        <end position="210"/>
    </location>
</feature>
<organism evidence="11 12">
    <name type="scientific">Rapidithrix thailandica</name>
    <dbReference type="NCBI Taxonomy" id="413964"/>
    <lineage>
        <taxon>Bacteria</taxon>
        <taxon>Pseudomonadati</taxon>
        <taxon>Bacteroidota</taxon>
        <taxon>Cytophagia</taxon>
        <taxon>Cytophagales</taxon>
        <taxon>Flammeovirgaceae</taxon>
        <taxon>Rapidithrix</taxon>
    </lineage>
</organism>
<dbReference type="AlphaFoldDB" id="A0AAW9S306"/>
<feature type="transmembrane region" description="Helical" evidence="10">
    <location>
        <begin position="158"/>
        <end position="179"/>
    </location>
</feature>
<feature type="transmembrane region" description="Helical" evidence="10">
    <location>
        <begin position="275"/>
        <end position="292"/>
    </location>
</feature>
<feature type="transmembrane region" description="Helical" evidence="10">
    <location>
        <begin position="115"/>
        <end position="138"/>
    </location>
</feature>
<evidence type="ECO:0000256" key="9">
    <source>
        <dbReference type="ARBA" id="ARBA00031636"/>
    </source>
</evidence>
<evidence type="ECO:0000256" key="10">
    <source>
        <dbReference type="SAM" id="Phobius"/>
    </source>
</evidence>
<evidence type="ECO:0000313" key="11">
    <source>
        <dbReference type="EMBL" id="MEN7547471.1"/>
    </source>
</evidence>
<feature type="transmembrane region" description="Helical" evidence="10">
    <location>
        <begin position="345"/>
        <end position="364"/>
    </location>
</feature>
<sequence>MSKKTTRRFSHQYVLSFLKKALNEGGDHDFTSGNINRALLLLSIPMVLEMVMESLFAVVDVYFVAKVSVTAVATVGLTESVLMVVYSIAIGISMAATAMVSRRIGEKKPEAASKVAFQAILLAIASSVVLGVIGLIYAKDILRMMGGSEELIAEGVNYTRILMGGNMTIMLLFLINGIFRGAGDALLAMIALWVANGLNLILDPLFIFGWGPVPAMGVSGAAVATTIGRGVGVLLQFYILFRKGNTIRLCKEVISVHWNTIRSLMKISLGGMGQFLIESASWIFLIRIISIFGDQALAGYTISFRIIVFTILPSWGIANAAATLVGQNLGAGKPDRAEKSVWRSAFYNMIFLAFISLVFIYWAQEFVSLFTHDAVVIQYGIQSLRIICLGYAFFAYGMVISQSFNGAGDTRTPTLINFFCCWLFQIPLAYLMAVTFDMGPKGVFISIAISLSILALLSITLFKRGKWKEMKV</sequence>
<comment type="subcellular location">
    <subcellularLocation>
        <location evidence="1">Cell membrane</location>
        <topology evidence="1">Multi-pass membrane protein</topology>
    </subcellularLocation>
</comment>
<evidence type="ECO:0000256" key="7">
    <source>
        <dbReference type="ARBA" id="ARBA00023065"/>
    </source>
</evidence>
<keyword evidence="7" id="KW-0406">Ion transport</keyword>
<keyword evidence="8 10" id="KW-0472">Membrane</keyword>
<dbReference type="InterPro" id="IPR050222">
    <property type="entry name" value="MATE_MdtK"/>
</dbReference>
<feature type="transmembrane region" description="Helical" evidence="10">
    <location>
        <begin position="442"/>
        <end position="462"/>
    </location>
</feature>
<protein>
    <recommendedName>
        <fullName evidence="9">Multidrug-efflux transporter</fullName>
    </recommendedName>
</protein>
<dbReference type="CDD" id="cd13139">
    <property type="entry name" value="MATE_like_14"/>
    <property type="match status" value="1"/>
</dbReference>
<feature type="transmembrane region" description="Helical" evidence="10">
    <location>
        <begin position="304"/>
        <end position="325"/>
    </location>
</feature>
<dbReference type="GO" id="GO:0015297">
    <property type="term" value="F:antiporter activity"/>
    <property type="evidence" value="ECO:0007669"/>
    <property type="project" value="UniProtKB-KW"/>
</dbReference>
<keyword evidence="4" id="KW-1003">Cell membrane</keyword>
<keyword evidence="2" id="KW-0813">Transport</keyword>
<evidence type="ECO:0000256" key="4">
    <source>
        <dbReference type="ARBA" id="ARBA00022475"/>
    </source>
</evidence>
<reference evidence="11 12" key="1">
    <citation type="submission" date="2024-04" db="EMBL/GenBank/DDBJ databases">
        <title>Novel genus in family Flammeovirgaceae.</title>
        <authorList>
            <person name="Nguyen T.H."/>
            <person name="Vuong T.Q."/>
            <person name="Le H."/>
            <person name="Kim S.-G."/>
        </authorList>
    </citation>
    <scope>NUCLEOTIDE SEQUENCE [LARGE SCALE GENOMIC DNA]</scope>
    <source>
        <strain evidence="11 12">JCM 23209</strain>
    </source>
</reference>
<dbReference type="Pfam" id="PF01554">
    <property type="entry name" value="MatE"/>
    <property type="match status" value="2"/>
</dbReference>
<dbReference type="EMBL" id="JBDKWZ010000003">
    <property type="protein sequence ID" value="MEN7547471.1"/>
    <property type="molecule type" value="Genomic_DNA"/>
</dbReference>
<keyword evidence="3" id="KW-0050">Antiport</keyword>
<proteinExistence type="predicted"/>
<keyword evidence="6 10" id="KW-1133">Transmembrane helix</keyword>
<feature type="transmembrane region" description="Helical" evidence="10">
    <location>
        <begin position="415"/>
        <end position="436"/>
    </location>
</feature>
<evidence type="ECO:0000313" key="12">
    <source>
        <dbReference type="Proteomes" id="UP001403385"/>
    </source>
</evidence>